<dbReference type="EMBL" id="AP024202">
    <property type="protein sequence ID" value="BCN93895.1"/>
    <property type="molecule type" value="Genomic_DNA"/>
</dbReference>
<dbReference type="RefSeq" id="WP_237261370.1">
    <property type="nucleotide sequence ID" value="NZ_AP024202.1"/>
</dbReference>
<keyword evidence="1" id="KW-0479">Metal-binding</keyword>
<dbReference type="InterPro" id="IPR014905">
    <property type="entry name" value="HIRAN"/>
</dbReference>
<accession>A0ABM7MEN7</accession>
<dbReference type="Proteomes" id="UP001054820">
    <property type="component" value="Chromosome"/>
</dbReference>
<keyword evidence="5" id="KW-1185">Reference proteome</keyword>
<evidence type="ECO:0000256" key="1">
    <source>
        <dbReference type="ARBA" id="ARBA00022723"/>
    </source>
</evidence>
<evidence type="ECO:0000313" key="5">
    <source>
        <dbReference type="Proteomes" id="UP001054820"/>
    </source>
</evidence>
<organism evidence="4 5">
    <name type="scientific">Thiomicrorhabdus immobilis</name>
    <dbReference type="NCBI Taxonomy" id="2791037"/>
    <lineage>
        <taxon>Bacteria</taxon>
        <taxon>Pseudomonadati</taxon>
        <taxon>Pseudomonadota</taxon>
        <taxon>Gammaproteobacteria</taxon>
        <taxon>Thiotrichales</taxon>
        <taxon>Piscirickettsiaceae</taxon>
        <taxon>Thiomicrorhabdus</taxon>
    </lineage>
</organism>
<evidence type="ECO:0000313" key="4">
    <source>
        <dbReference type="EMBL" id="BCN93895.1"/>
    </source>
</evidence>
<dbReference type="SMART" id="SM00910">
    <property type="entry name" value="HIRAN"/>
    <property type="match status" value="1"/>
</dbReference>
<proteinExistence type="predicted"/>
<reference evidence="4" key="1">
    <citation type="journal article" date="2022" name="Arch. Microbiol.">
        <title>Thiomicrorhabdus immobilis sp. nov., a mesophilic sulfur-oxidizing bacterium isolated from sediment of a brackish lake in northern Japan.</title>
        <authorList>
            <person name="Kojima H."/>
            <person name="Mochizuki J."/>
            <person name="Kanda M."/>
            <person name="Watanabe T."/>
            <person name="Fukui M."/>
        </authorList>
    </citation>
    <scope>NUCLEOTIDE SEQUENCE</scope>
    <source>
        <strain evidence="4">Am19</strain>
    </source>
</reference>
<feature type="domain" description="HIRAN" evidence="3">
    <location>
        <begin position="6"/>
        <end position="116"/>
    </location>
</feature>
<name>A0ABM7MEN7_9GAMM</name>
<keyword evidence="2" id="KW-0378">Hydrolase</keyword>
<evidence type="ECO:0000259" key="3">
    <source>
        <dbReference type="SMART" id="SM00910"/>
    </source>
</evidence>
<dbReference type="Gene3D" id="3.30.70.2330">
    <property type="match status" value="1"/>
</dbReference>
<evidence type="ECO:0000256" key="2">
    <source>
        <dbReference type="ARBA" id="ARBA00022801"/>
    </source>
</evidence>
<protein>
    <recommendedName>
        <fullName evidence="3">HIRAN domain-containing protein</fullName>
    </recommendedName>
</protein>
<sequence length="147" mass="17218">MQFPIKGTFYYAADMAIELSLLAIDETLRFQLEPENPYDENAVQIWLPKAVHAYIKNHSKQEMTHGLLLGYVPRSLAPKIASHVQHPESLDLRIKHYAKHGKQIEIDCLVTIDQAWLNYLSLLIHSKFISQIERFKRFKQRTWNKST</sequence>
<gene>
    <name evidence="4" type="ORF">THMIRHAM_16800</name>
</gene>
<dbReference type="Pfam" id="PF08797">
    <property type="entry name" value="HIRAN"/>
    <property type="match status" value="1"/>
</dbReference>